<protein>
    <submittedName>
        <fullName evidence="2">Uncharacterized protein</fullName>
    </submittedName>
</protein>
<dbReference type="EMBL" id="CP126213">
    <property type="protein sequence ID" value="WIA15545.1"/>
    <property type="molecule type" value="Genomic_DNA"/>
</dbReference>
<accession>A0ABY8U2V3</accession>
<evidence type="ECO:0000313" key="2">
    <source>
        <dbReference type="EMBL" id="WIA15545.1"/>
    </source>
</evidence>
<organism evidence="2 3">
    <name type="scientific">Tetradesmus obliquus</name>
    <name type="common">Green alga</name>
    <name type="synonym">Acutodesmus obliquus</name>
    <dbReference type="NCBI Taxonomy" id="3088"/>
    <lineage>
        <taxon>Eukaryota</taxon>
        <taxon>Viridiplantae</taxon>
        <taxon>Chlorophyta</taxon>
        <taxon>core chlorophytes</taxon>
        <taxon>Chlorophyceae</taxon>
        <taxon>CS clade</taxon>
        <taxon>Sphaeropleales</taxon>
        <taxon>Scenedesmaceae</taxon>
        <taxon>Tetradesmus</taxon>
    </lineage>
</organism>
<feature type="region of interest" description="Disordered" evidence="1">
    <location>
        <begin position="1"/>
        <end position="33"/>
    </location>
</feature>
<reference evidence="2 3" key="1">
    <citation type="submission" date="2023-05" db="EMBL/GenBank/DDBJ databases">
        <title>A 100% complete, gapless, phased diploid assembly of the Scenedesmus obliquus UTEX 3031 genome.</title>
        <authorList>
            <person name="Biondi T.C."/>
            <person name="Hanschen E.R."/>
            <person name="Kwon T."/>
            <person name="Eng W."/>
            <person name="Kruse C.P.S."/>
            <person name="Koehler S.I."/>
            <person name="Kunde Y."/>
            <person name="Gleasner C.D."/>
            <person name="You Mak K.T."/>
            <person name="Polle J."/>
            <person name="Hovde B.T."/>
            <person name="Starkenburg S.R."/>
        </authorList>
    </citation>
    <scope>NUCLEOTIDE SEQUENCE [LARGE SCALE GENOMIC DNA]</scope>
    <source>
        <strain evidence="2 3">DOE0152z</strain>
    </source>
</reference>
<name>A0ABY8U2V3_TETOB</name>
<evidence type="ECO:0000256" key="1">
    <source>
        <dbReference type="SAM" id="MobiDB-lite"/>
    </source>
</evidence>
<evidence type="ECO:0000313" key="3">
    <source>
        <dbReference type="Proteomes" id="UP001244341"/>
    </source>
</evidence>
<gene>
    <name evidence="2" type="ORF">OEZ85_002178</name>
</gene>
<dbReference type="Proteomes" id="UP001244341">
    <property type="component" value="Chromosome 6b"/>
</dbReference>
<keyword evidence="3" id="KW-1185">Reference proteome</keyword>
<proteinExistence type="predicted"/>
<sequence length="76" mass="8023">MTSDEVEEEAAKHSGPKAPLLRLPAVPSGSQTSKAICASPWGEGMNAHGLCTGGPWEPRVHSSRRISSTKQISLGR</sequence>